<dbReference type="EMBL" id="LNZH02000184">
    <property type="protein sequence ID" value="OCB88117.1"/>
    <property type="molecule type" value="Genomic_DNA"/>
</dbReference>
<comment type="caution">
    <text evidence="1">The sequence shown here is derived from an EMBL/GenBank/DDBJ whole genome shotgun (WGS) entry which is preliminary data.</text>
</comment>
<dbReference type="AlphaFoldDB" id="A0A9Q5HYM3"/>
<accession>A0A9Q5HYM3</accession>
<keyword evidence="2" id="KW-1185">Reference proteome</keyword>
<reference evidence="1" key="1">
    <citation type="submission" date="2016-06" db="EMBL/GenBank/DDBJ databases">
        <title>Draft Genome sequence of the fungus Inonotus baumii.</title>
        <authorList>
            <person name="Zhu H."/>
            <person name="Lin W."/>
        </authorList>
    </citation>
    <scope>NUCLEOTIDE SEQUENCE</scope>
    <source>
        <strain evidence="1">821</strain>
    </source>
</reference>
<gene>
    <name evidence="1" type="ORF">A7U60_g4744</name>
</gene>
<protein>
    <submittedName>
        <fullName evidence="1">Uncharacterized protein</fullName>
    </submittedName>
</protein>
<evidence type="ECO:0000313" key="2">
    <source>
        <dbReference type="Proteomes" id="UP000757232"/>
    </source>
</evidence>
<evidence type="ECO:0000313" key="1">
    <source>
        <dbReference type="EMBL" id="OCB88117.1"/>
    </source>
</evidence>
<proteinExistence type="predicted"/>
<name>A0A9Q5HYM3_SANBA</name>
<organism evidence="1 2">
    <name type="scientific">Sanghuangporus baumii</name>
    <name type="common">Phellinus baumii</name>
    <dbReference type="NCBI Taxonomy" id="108892"/>
    <lineage>
        <taxon>Eukaryota</taxon>
        <taxon>Fungi</taxon>
        <taxon>Dikarya</taxon>
        <taxon>Basidiomycota</taxon>
        <taxon>Agaricomycotina</taxon>
        <taxon>Agaricomycetes</taxon>
        <taxon>Hymenochaetales</taxon>
        <taxon>Hymenochaetaceae</taxon>
        <taxon>Sanghuangporus</taxon>
    </lineage>
</organism>
<dbReference type="Proteomes" id="UP000757232">
    <property type="component" value="Unassembled WGS sequence"/>
</dbReference>
<sequence length="70" mass="7363">MIYFSCFSAPHSLNIIQPSADTNVAIPGIQQAVEMTAVLYVSVANIRVTSATIDNANAIAAKADGRKIAQ</sequence>